<dbReference type="InParanoid" id="H2AW87"/>
<dbReference type="CDD" id="cd00157">
    <property type="entry name" value="Rho"/>
    <property type="match status" value="1"/>
</dbReference>
<keyword evidence="4" id="KW-0342">GTP-binding</keyword>
<dbReference type="SMART" id="SM00174">
    <property type="entry name" value="RHO"/>
    <property type="match status" value="1"/>
</dbReference>
<dbReference type="HOGENOM" id="CLU_041217_21_3_1"/>
<gene>
    <name evidence="5" type="primary">KAFR0F00400</name>
    <name evidence="5" type="ORF">KAFR_0F00400</name>
</gene>
<dbReference type="PROSITE" id="PS51419">
    <property type="entry name" value="RAB"/>
    <property type="match status" value="1"/>
</dbReference>
<dbReference type="PROSITE" id="PS51420">
    <property type="entry name" value="RHO"/>
    <property type="match status" value="1"/>
</dbReference>
<sequence length="250" mass="28377">MKSIKCVVVGDGAVGKTSLLVSYINNSFPFEYVPTVFDNYSATIYLNDSSLLAEYYEVTQQNDHVFHLNLWDTAGQEAFDKLRPLSYTQTNIFIVCFAINENDSLQHVRTKWIPEISQASKNSEPPNILLVGTKGDLRDTADNCIPRTDIEHVQNHCGSIDYIECSARMQQNVKEVFTRAVEIVASRCVMKLIKQTQIAANDNMLIPAFHHSVQKKPRTSTTNNKMKKYTRSKITRAKQHRKTLNGCTIL</sequence>
<dbReference type="GO" id="GO:0005525">
    <property type="term" value="F:GTP binding"/>
    <property type="evidence" value="ECO:0007669"/>
    <property type="project" value="UniProtKB-KW"/>
</dbReference>
<keyword evidence="2" id="KW-0488">Methylation</keyword>
<dbReference type="SMART" id="SM00175">
    <property type="entry name" value="RAB"/>
    <property type="match status" value="1"/>
</dbReference>
<dbReference type="OrthoDB" id="63533at2759"/>
<dbReference type="AlphaFoldDB" id="H2AW87"/>
<dbReference type="Gene3D" id="3.40.50.300">
    <property type="entry name" value="P-loop containing nucleotide triphosphate hydrolases"/>
    <property type="match status" value="1"/>
</dbReference>
<keyword evidence="3" id="KW-0547">Nucleotide-binding</keyword>
<name>H2AW87_KAZAF</name>
<evidence type="ECO:0000256" key="2">
    <source>
        <dbReference type="ARBA" id="ARBA00022481"/>
    </source>
</evidence>
<evidence type="ECO:0000256" key="4">
    <source>
        <dbReference type="ARBA" id="ARBA00023134"/>
    </source>
</evidence>
<dbReference type="GO" id="GO:0007264">
    <property type="term" value="P:small GTPase-mediated signal transduction"/>
    <property type="evidence" value="ECO:0007669"/>
    <property type="project" value="InterPro"/>
</dbReference>
<protein>
    <submittedName>
        <fullName evidence="5">Uncharacterized protein</fullName>
    </submittedName>
</protein>
<comment type="similarity">
    <text evidence="1">Belongs to the small GTPase superfamily. Rho family.</text>
</comment>
<dbReference type="RefSeq" id="XP_003957772.1">
    <property type="nucleotide sequence ID" value="XM_003957723.1"/>
</dbReference>
<evidence type="ECO:0000313" key="6">
    <source>
        <dbReference type="Proteomes" id="UP000005220"/>
    </source>
</evidence>
<dbReference type="STRING" id="1071382.H2AW87"/>
<reference evidence="5 6" key="1">
    <citation type="journal article" date="2011" name="Proc. Natl. Acad. Sci. U.S.A.">
        <title>Evolutionary erosion of yeast sex chromosomes by mating-type switching accidents.</title>
        <authorList>
            <person name="Gordon J.L."/>
            <person name="Armisen D."/>
            <person name="Proux-Wera E."/>
            <person name="Oheigeartaigh S.S."/>
            <person name="Byrne K.P."/>
            <person name="Wolfe K.H."/>
        </authorList>
    </citation>
    <scope>NUCLEOTIDE SEQUENCE [LARGE SCALE GENOMIC DNA]</scope>
    <source>
        <strain evidence="6">ATCC 22294 / BCRC 22015 / CBS 2517 / CECT 1963 / NBRC 1671 / NRRL Y-8276</strain>
    </source>
</reference>
<dbReference type="PANTHER" id="PTHR24072">
    <property type="entry name" value="RHO FAMILY GTPASE"/>
    <property type="match status" value="1"/>
</dbReference>
<dbReference type="InterPro" id="IPR005225">
    <property type="entry name" value="Small_GTP-bd"/>
</dbReference>
<dbReference type="NCBIfam" id="TIGR00231">
    <property type="entry name" value="small_GTP"/>
    <property type="match status" value="1"/>
</dbReference>
<dbReference type="GeneID" id="13884105"/>
<evidence type="ECO:0000256" key="3">
    <source>
        <dbReference type="ARBA" id="ARBA00022741"/>
    </source>
</evidence>
<dbReference type="SUPFAM" id="SSF52540">
    <property type="entry name" value="P-loop containing nucleoside triphosphate hydrolases"/>
    <property type="match status" value="1"/>
</dbReference>
<accession>H2AW87</accession>
<dbReference type="PRINTS" id="PR00449">
    <property type="entry name" value="RASTRNSFRMNG"/>
</dbReference>
<dbReference type="KEGG" id="kaf:KAFR_0F00400"/>
<dbReference type="InterPro" id="IPR001806">
    <property type="entry name" value="Small_GTPase"/>
</dbReference>
<proteinExistence type="inferred from homology"/>
<dbReference type="EMBL" id="HE650826">
    <property type="protein sequence ID" value="CCF58637.1"/>
    <property type="molecule type" value="Genomic_DNA"/>
</dbReference>
<dbReference type="InterPro" id="IPR003578">
    <property type="entry name" value="Small_GTPase_Rho"/>
</dbReference>
<dbReference type="Proteomes" id="UP000005220">
    <property type="component" value="Chromosome 6"/>
</dbReference>
<dbReference type="FunFam" id="3.40.50.300:FF:001179">
    <property type="entry name" value="Rho family GTPase"/>
    <property type="match status" value="1"/>
</dbReference>
<evidence type="ECO:0000313" key="5">
    <source>
        <dbReference type="EMBL" id="CCF58637.1"/>
    </source>
</evidence>
<dbReference type="InterPro" id="IPR027417">
    <property type="entry name" value="P-loop_NTPase"/>
</dbReference>
<organism evidence="5 6">
    <name type="scientific">Kazachstania africana (strain ATCC 22294 / BCRC 22015 / CBS 2517 / CECT 1963 / NBRC 1671 / NRRL Y-8276)</name>
    <name type="common">Yeast</name>
    <name type="synonym">Kluyveromyces africanus</name>
    <dbReference type="NCBI Taxonomy" id="1071382"/>
    <lineage>
        <taxon>Eukaryota</taxon>
        <taxon>Fungi</taxon>
        <taxon>Dikarya</taxon>
        <taxon>Ascomycota</taxon>
        <taxon>Saccharomycotina</taxon>
        <taxon>Saccharomycetes</taxon>
        <taxon>Saccharomycetales</taxon>
        <taxon>Saccharomycetaceae</taxon>
        <taxon>Kazachstania</taxon>
    </lineage>
</organism>
<dbReference type="SMART" id="SM00173">
    <property type="entry name" value="RAS"/>
    <property type="match status" value="1"/>
</dbReference>
<dbReference type="PROSITE" id="PS51421">
    <property type="entry name" value="RAS"/>
    <property type="match status" value="1"/>
</dbReference>
<dbReference type="eggNOG" id="KOG0393">
    <property type="taxonomic scope" value="Eukaryota"/>
</dbReference>
<keyword evidence="6" id="KW-1185">Reference proteome</keyword>
<evidence type="ECO:0000256" key="1">
    <source>
        <dbReference type="ARBA" id="ARBA00010142"/>
    </source>
</evidence>
<dbReference type="Pfam" id="PF00071">
    <property type="entry name" value="Ras"/>
    <property type="match status" value="1"/>
</dbReference>
<dbReference type="GO" id="GO:0003924">
    <property type="term" value="F:GTPase activity"/>
    <property type="evidence" value="ECO:0007669"/>
    <property type="project" value="InterPro"/>
</dbReference>